<keyword evidence="2 7" id="KW-0813">Transport</keyword>
<evidence type="ECO:0000259" key="9">
    <source>
        <dbReference type="Pfam" id="PF07715"/>
    </source>
</evidence>
<gene>
    <name evidence="10" type="ORF">ICJ85_02090</name>
</gene>
<sequence length="1110" mass="122595">MNQKLFKLLFVFCFFGVLYAGAQTTVSGVVSDATSGIPLPGANVIVKGTSKGVATDFDGRYVIELAGDEILVFSSIGYTTKEISVAGQTSIDVQLAESTESLEEVVVTSFGITKEKRAIGYATATVEAEELTKTGTPNFATALYGKAPGVQIGATTGGSTSAVNMQIRGIGSITGNTQPLYVVDGIPIRNDNVDNTSYWNDQRIQGNGILDINPEDIENISILKGASAAATYGNEALNGVVLITTKSGKGMKKGLGVSFNSTYTVDKVAYLPRFQNVRGPGYPVYYNDAGQDEDMWVYTDGVRTPINTTVNFGPKFDGEDALAWIGVIPYKAQDGYESLFQDAHNFTNNISIVNASDKSNIRFSYTRQDNEGLSLNSENDKNIFNLNSSFNWNDDLKTDVLVNYINTKVENRPYKVDRLMNNFTGMMTRFDNGAWYHQNYETSLGYRYVTGSGASLTPEENITNPGYSNDLLEYAWRTNRYMMEENSDRVIASITQHWNITDELTLRGRMSTDFTVFQSEDKRPNVRPLSIGNPSGLYRITNENSKLVYGDVFLTYNKDLTEDLNMSLMGGYTATKSLFKGQSTGTAGGLNVENWFSLNASANTPQGGYRVNNQWVHEKRLSYVKDALVGTANFSFKNYLFLEATVRRDRTSTMNPDDNSFVYPSVNSGFVFSDAFEMPDFINYGKFRASWGKVGNFPQAYRANIAYNQGTLGDQGAGSVSYTTLPLAAGNDGIKSETQRDVEFGLEFKMFNGRIGIDATYYDSRLEDQILPLTLPNSAGASDVLTNIGTMRNKGFELAFNTTPIAGNDFTWDSSINFAFNKNTVESLAPGLDELVHANYDGSAAKLVSEPGEPVGVFYTHPVATDANGDKIVDPNGLYKVDPDNWIKVGSAQPKFIGGFANFFTYKNFTLSALIDFRVGGYVMPTGINWMTSRGLTEESLKYMDAEHGGLTWFENDVTGERELIAEGTAQGPNGEQVYDNGIILDGVKADGTENDYITSNPEYYNTVYNWGGPQYSPNTRYELYIKENTYFKMRELSLAYQLPSDIVKKIGFQDLQLSVFGRNLFYIYRTIKDMDAEQLTAGSKWFQNVNTAGMNPSSRSFGLSLRAKL</sequence>
<evidence type="ECO:0000313" key="10">
    <source>
        <dbReference type="EMBL" id="MBD0822801.1"/>
    </source>
</evidence>
<evidence type="ECO:0000256" key="6">
    <source>
        <dbReference type="ARBA" id="ARBA00023237"/>
    </source>
</evidence>
<keyword evidence="3 7" id="KW-1134">Transmembrane beta strand</keyword>
<proteinExistence type="inferred from homology"/>
<feature type="signal peptide" evidence="8">
    <location>
        <begin position="1"/>
        <end position="22"/>
    </location>
</feature>
<reference evidence="10 11" key="1">
    <citation type="journal article" date="2018" name="J. Microbiol.">
        <title>Aestuariibaculum marinum sp. nov., a marine bacterium isolated from seawater in South Korea.</title>
        <authorList>
            <person name="Choi J."/>
            <person name="Lee D."/>
            <person name="Jang J.H."/>
            <person name="Cha S."/>
            <person name="Seo T."/>
        </authorList>
    </citation>
    <scope>NUCLEOTIDE SEQUENCE [LARGE SCALE GENOMIC DNA]</scope>
    <source>
        <strain evidence="10 11">IP7</strain>
    </source>
</reference>
<dbReference type="AlphaFoldDB" id="A0A8J6Q753"/>
<dbReference type="EMBL" id="JACVXD010000001">
    <property type="protein sequence ID" value="MBD0822801.1"/>
    <property type="molecule type" value="Genomic_DNA"/>
</dbReference>
<feature type="chain" id="PRO_5035195172" evidence="8">
    <location>
        <begin position="23"/>
        <end position="1110"/>
    </location>
</feature>
<dbReference type="InterPro" id="IPR023996">
    <property type="entry name" value="TonB-dep_OMP_SusC/RagA"/>
</dbReference>
<evidence type="ECO:0000256" key="3">
    <source>
        <dbReference type="ARBA" id="ARBA00022452"/>
    </source>
</evidence>
<dbReference type="InterPro" id="IPR039426">
    <property type="entry name" value="TonB-dep_rcpt-like"/>
</dbReference>
<keyword evidence="5 7" id="KW-0472">Membrane</keyword>
<keyword evidence="8" id="KW-0732">Signal</keyword>
<comment type="subcellular location">
    <subcellularLocation>
        <location evidence="1 7">Cell outer membrane</location>
        <topology evidence="1 7">Multi-pass membrane protein</topology>
    </subcellularLocation>
</comment>
<evidence type="ECO:0000256" key="4">
    <source>
        <dbReference type="ARBA" id="ARBA00022692"/>
    </source>
</evidence>
<dbReference type="InterPro" id="IPR012910">
    <property type="entry name" value="Plug_dom"/>
</dbReference>
<comment type="similarity">
    <text evidence="7">Belongs to the TonB-dependent receptor family.</text>
</comment>
<dbReference type="InterPro" id="IPR037066">
    <property type="entry name" value="Plug_dom_sf"/>
</dbReference>
<dbReference type="Gene3D" id="2.60.40.1120">
    <property type="entry name" value="Carboxypeptidase-like, regulatory domain"/>
    <property type="match status" value="1"/>
</dbReference>
<dbReference type="Gene3D" id="2.40.170.20">
    <property type="entry name" value="TonB-dependent receptor, beta-barrel domain"/>
    <property type="match status" value="1"/>
</dbReference>
<name>A0A8J6Q753_9FLAO</name>
<feature type="domain" description="TonB-dependent receptor plug" evidence="9">
    <location>
        <begin position="116"/>
        <end position="240"/>
    </location>
</feature>
<dbReference type="Pfam" id="PF07715">
    <property type="entry name" value="Plug"/>
    <property type="match status" value="1"/>
</dbReference>
<dbReference type="InterPro" id="IPR008969">
    <property type="entry name" value="CarboxyPept-like_regulatory"/>
</dbReference>
<dbReference type="RefSeq" id="WP_188222111.1">
    <property type="nucleotide sequence ID" value="NZ_JACVXD010000001.1"/>
</dbReference>
<organism evidence="10 11">
    <name type="scientific">Aestuariibaculum marinum</name>
    <dbReference type="NCBI Taxonomy" id="2683592"/>
    <lineage>
        <taxon>Bacteria</taxon>
        <taxon>Pseudomonadati</taxon>
        <taxon>Bacteroidota</taxon>
        <taxon>Flavobacteriia</taxon>
        <taxon>Flavobacteriales</taxon>
        <taxon>Flavobacteriaceae</taxon>
    </lineage>
</organism>
<evidence type="ECO:0000256" key="1">
    <source>
        <dbReference type="ARBA" id="ARBA00004571"/>
    </source>
</evidence>
<dbReference type="PROSITE" id="PS52016">
    <property type="entry name" value="TONB_DEPENDENT_REC_3"/>
    <property type="match status" value="1"/>
</dbReference>
<dbReference type="InterPro" id="IPR036942">
    <property type="entry name" value="Beta-barrel_TonB_sf"/>
</dbReference>
<accession>A0A8J6Q753</accession>
<dbReference type="InterPro" id="IPR023997">
    <property type="entry name" value="TonB-dep_OMP_SusC/RagA_CS"/>
</dbReference>
<dbReference type="Proteomes" id="UP000621516">
    <property type="component" value="Unassembled WGS sequence"/>
</dbReference>
<keyword evidence="11" id="KW-1185">Reference proteome</keyword>
<evidence type="ECO:0000313" key="11">
    <source>
        <dbReference type="Proteomes" id="UP000621516"/>
    </source>
</evidence>
<evidence type="ECO:0000256" key="8">
    <source>
        <dbReference type="SAM" id="SignalP"/>
    </source>
</evidence>
<protein>
    <submittedName>
        <fullName evidence="10">SusC/RagA family TonB-linked outer membrane protein</fullName>
    </submittedName>
</protein>
<comment type="caution">
    <text evidence="10">The sequence shown here is derived from an EMBL/GenBank/DDBJ whole genome shotgun (WGS) entry which is preliminary data.</text>
</comment>
<dbReference type="SUPFAM" id="SSF56935">
    <property type="entry name" value="Porins"/>
    <property type="match status" value="1"/>
</dbReference>
<dbReference type="Pfam" id="PF13715">
    <property type="entry name" value="CarbopepD_reg_2"/>
    <property type="match status" value="1"/>
</dbReference>
<dbReference type="GO" id="GO:0009279">
    <property type="term" value="C:cell outer membrane"/>
    <property type="evidence" value="ECO:0007669"/>
    <property type="project" value="UniProtKB-SubCell"/>
</dbReference>
<evidence type="ECO:0000256" key="5">
    <source>
        <dbReference type="ARBA" id="ARBA00023136"/>
    </source>
</evidence>
<dbReference type="NCBIfam" id="TIGR04057">
    <property type="entry name" value="SusC_RagA_signa"/>
    <property type="match status" value="1"/>
</dbReference>
<dbReference type="NCBIfam" id="TIGR04056">
    <property type="entry name" value="OMP_RagA_SusC"/>
    <property type="match status" value="1"/>
</dbReference>
<dbReference type="SUPFAM" id="SSF49464">
    <property type="entry name" value="Carboxypeptidase regulatory domain-like"/>
    <property type="match status" value="1"/>
</dbReference>
<evidence type="ECO:0000256" key="7">
    <source>
        <dbReference type="PROSITE-ProRule" id="PRU01360"/>
    </source>
</evidence>
<dbReference type="Gene3D" id="2.170.130.10">
    <property type="entry name" value="TonB-dependent receptor, plug domain"/>
    <property type="match status" value="1"/>
</dbReference>
<evidence type="ECO:0000256" key="2">
    <source>
        <dbReference type="ARBA" id="ARBA00022448"/>
    </source>
</evidence>
<keyword evidence="4 7" id="KW-0812">Transmembrane</keyword>
<keyword evidence="6 7" id="KW-0998">Cell outer membrane</keyword>